<dbReference type="EMBL" id="AAAIXK010000002">
    <property type="protein sequence ID" value="EAC5549425.1"/>
    <property type="molecule type" value="Genomic_DNA"/>
</dbReference>
<organism evidence="1 2">
    <name type="scientific">Listeria monocytogenes</name>
    <dbReference type="NCBI Taxonomy" id="1639"/>
    <lineage>
        <taxon>Bacteria</taxon>
        <taxon>Bacillati</taxon>
        <taxon>Bacillota</taxon>
        <taxon>Bacilli</taxon>
        <taxon>Bacillales</taxon>
        <taxon>Listeriaceae</taxon>
        <taxon>Listeria</taxon>
    </lineage>
</organism>
<reference evidence="1 2" key="1">
    <citation type="submission" date="2018-06" db="EMBL/GenBank/DDBJ databases">
        <authorList>
            <consortium name="GenomeTrakr: Next Generation Sequencing Network for Food Pathogen Tracability"/>
        </authorList>
    </citation>
    <scope>NUCLEOTIDE SEQUENCE [LARGE SCALE GENOMIC DNA]</scope>
    <source>
        <strain evidence="1 2">FDA00007096</strain>
    </source>
</reference>
<dbReference type="Proteomes" id="UP000365297">
    <property type="component" value="Unassembled WGS sequence"/>
</dbReference>
<sequence>MSRQRKELIILKRIEYVEIIKKIPGTPFRLGGIYEIERMGSANARVRINNSIYQVPKEALRLVEQVERERWEENDDKICD</sequence>
<name>A0A9P1T8S1_LISMN</name>
<proteinExistence type="predicted"/>
<dbReference type="AlphaFoldDB" id="A0A9P1T8S1"/>
<accession>A0A9P1T8S1</accession>
<gene>
    <name evidence="1" type="ORF">ARY78_03145</name>
</gene>
<comment type="caution">
    <text evidence="1">The sequence shown here is derived from an EMBL/GenBank/DDBJ whole genome shotgun (WGS) entry which is preliminary data.</text>
</comment>
<evidence type="ECO:0000313" key="2">
    <source>
        <dbReference type="Proteomes" id="UP000365297"/>
    </source>
</evidence>
<protein>
    <submittedName>
        <fullName evidence="1">Uncharacterized protein</fullName>
    </submittedName>
</protein>
<evidence type="ECO:0000313" key="1">
    <source>
        <dbReference type="EMBL" id="EAC5549425.1"/>
    </source>
</evidence>